<dbReference type="GO" id="GO:0009089">
    <property type="term" value="P:lysine biosynthetic process via diaminopimelate"/>
    <property type="evidence" value="ECO:0007669"/>
    <property type="project" value="UniProtKB-UniRule"/>
</dbReference>
<keyword evidence="3 5" id="KW-0663">Pyridoxal phosphate</keyword>
<comment type="function">
    <text evidence="5">Specifically catalyzes the decarboxylation of meso-diaminopimelate (meso-DAP) to L-lysine.</text>
</comment>
<feature type="binding site" evidence="5">
    <location>
        <position position="374"/>
    </location>
    <ligand>
        <name>substrate</name>
    </ligand>
</feature>
<dbReference type="Gene3D" id="3.20.20.10">
    <property type="entry name" value="Alanine racemase"/>
    <property type="match status" value="1"/>
</dbReference>
<feature type="active site" description="Proton donor" evidence="7">
    <location>
        <position position="373"/>
    </location>
</feature>
<dbReference type="HAMAP" id="MF_02120">
    <property type="entry name" value="LysA"/>
    <property type="match status" value="1"/>
</dbReference>
<comment type="pathway">
    <text evidence="5 8">Amino-acid biosynthesis; L-lysine biosynthesis via DAP pathway; L-lysine from DL-2,6-diaminopimelate: step 1/1.</text>
</comment>
<keyword evidence="4 5" id="KW-0456">Lyase</keyword>
<feature type="binding site" evidence="5">
    <location>
        <position position="346"/>
    </location>
    <ligand>
        <name>substrate</name>
    </ligand>
</feature>
<comment type="caution">
    <text evidence="10">The sequence shown here is derived from an EMBL/GenBank/DDBJ whole genome shotgun (WGS) entry which is preliminary data.</text>
</comment>
<evidence type="ECO:0000256" key="2">
    <source>
        <dbReference type="ARBA" id="ARBA00022793"/>
    </source>
</evidence>
<evidence type="ECO:0000256" key="3">
    <source>
        <dbReference type="ARBA" id="ARBA00022898"/>
    </source>
</evidence>
<dbReference type="SUPFAM" id="SSF51419">
    <property type="entry name" value="PLP-binding barrel"/>
    <property type="match status" value="1"/>
</dbReference>
<evidence type="ECO:0000256" key="4">
    <source>
        <dbReference type="ARBA" id="ARBA00023239"/>
    </source>
</evidence>
<keyword evidence="5" id="KW-0028">Amino-acid biosynthesis</keyword>
<dbReference type="InterPro" id="IPR009006">
    <property type="entry name" value="Ala_racemase/Decarboxylase_C"/>
</dbReference>
<sequence length="444" mass="48848">MVPPQLATDLQLLPDTTTISADGQVSIAGKTLSELADSYGTPLYIFDRATLINACVAYKQAFATYYKASTVRFLYASKAYLSPHLARLLSGQGFGLDVVSGGEMLVAQRADFPLEHISFHGNNKSEAELELALKLGIGRIIVDNWSELERLIRIARKSQSRPSVLLRVAPDIDTDTHKYLQTGHASAKFGFPLQSGEAKAAILRILQDGQLQLVGLHAHSGTLLRETRPYEECLERLLGLAGELYQEKGWWPEEISPGGGWGINTVEARQMPEVALLAQALQRKVEALYPQLPAPMPSLVLEPGRSIIARAGVALYRIGASKDTPGGIHYLFVDGGMADNIRPALYGSQYTAIAPEHIYEVADQTYCISGRYCESGDMLIEQVKLPVLREGDLVCLPTSGAYCLPMASNYNLVPRPAVILIDDEQICVMERRETYEDILKRYPI</sequence>
<evidence type="ECO:0000259" key="9">
    <source>
        <dbReference type="Pfam" id="PF02784"/>
    </source>
</evidence>
<dbReference type="PANTHER" id="PTHR43727:SF2">
    <property type="entry name" value="GROUP IV DECARBOXYLASE"/>
    <property type="match status" value="1"/>
</dbReference>
<dbReference type="GO" id="GO:0030170">
    <property type="term" value="F:pyridoxal phosphate binding"/>
    <property type="evidence" value="ECO:0007669"/>
    <property type="project" value="UniProtKB-UniRule"/>
</dbReference>
<organism evidence="10 11">
    <name type="scientific">Dictyobacter alpinus</name>
    <dbReference type="NCBI Taxonomy" id="2014873"/>
    <lineage>
        <taxon>Bacteria</taxon>
        <taxon>Bacillati</taxon>
        <taxon>Chloroflexota</taxon>
        <taxon>Ktedonobacteria</taxon>
        <taxon>Ktedonobacterales</taxon>
        <taxon>Dictyobacteraceae</taxon>
        <taxon>Dictyobacter</taxon>
    </lineage>
</organism>
<feature type="binding site" evidence="5">
    <location>
        <begin position="302"/>
        <end position="305"/>
    </location>
    <ligand>
        <name>pyridoxal 5'-phosphate</name>
        <dbReference type="ChEBI" id="CHEBI:597326"/>
    </ligand>
</feature>
<keyword evidence="2 5" id="KW-0210">Decarboxylase</keyword>
<dbReference type="InterPro" id="IPR022644">
    <property type="entry name" value="De-COase2_N"/>
</dbReference>
<dbReference type="Gene3D" id="2.40.37.10">
    <property type="entry name" value="Lyase, Ornithine Decarboxylase, Chain A, domain 1"/>
    <property type="match status" value="1"/>
</dbReference>
<dbReference type="EMBL" id="BIFT01000001">
    <property type="protein sequence ID" value="GCE25325.1"/>
    <property type="molecule type" value="Genomic_DNA"/>
</dbReference>
<reference evidence="11" key="1">
    <citation type="submission" date="2018-12" db="EMBL/GenBank/DDBJ databases">
        <title>Tengunoibacter tsumagoiensis gen. nov., sp. nov., Dictyobacter kobayashii sp. nov., D. alpinus sp. nov., and D. joshuensis sp. nov. and description of Dictyobacteraceae fam. nov. within the order Ktedonobacterales isolated from Tengu-no-mugimeshi.</title>
        <authorList>
            <person name="Wang C.M."/>
            <person name="Zheng Y."/>
            <person name="Sakai Y."/>
            <person name="Toyoda A."/>
            <person name="Minakuchi Y."/>
            <person name="Abe K."/>
            <person name="Yokota A."/>
            <person name="Yabe S."/>
        </authorList>
    </citation>
    <scope>NUCLEOTIDE SEQUENCE [LARGE SCALE GENOMIC DNA]</scope>
    <source>
        <strain evidence="11">Uno16</strain>
    </source>
</reference>
<evidence type="ECO:0000256" key="8">
    <source>
        <dbReference type="RuleBase" id="RU003738"/>
    </source>
</evidence>
<evidence type="ECO:0000313" key="11">
    <source>
        <dbReference type="Proteomes" id="UP000287171"/>
    </source>
</evidence>
<dbReference type="PRINTS" id="PR01179">
    <property type="entry name" value="ODADCRBXLASE"/>
</dbReference>
<dbReference type="InterPro" id="IPR029066">
    <property type="entry name" value="PLP-binding_barrel"/>
</dbReference>
<name>A0A402B1U9_9CHLR</name>
<comment type="catalytic activity">
    <reaction evidence="5 8">
        <text>meso-2,6-diaminopimelate + H(+) = L-lysine + CO2</text>
        <dbReference type="Rhea" id="RHEA:15101"/>
        <dbReference type="ChEBI" id="CHEBI:15378"/>
        <dbReference type="ChEBI" id="CHEBI:16526"/>
        <dbReference type="ChEBI" id="CHEBI:32551"/>
        <dbReference type="ChEBI" id="CHEBI:57791"/>
        <dbReference type="EC" id="4.1.1.20"/>
    </reaction>
</comment>
<dbReference type="NCBIfam" id="TIGR01048">
    <property type="entry name" value="lysA"/>
    <property type="match status" value="1"/>
</dbReference>
<gene>
    <name evidence="5 10" type="primary">lysA</name>
    <name evidence="10" type="ORF">KDA_08090</name>
</gene>
<dbReference type="OrthoDB" id="9802241at2"/>
<evidence type="ECO:0000256" key="5">
    <source>
        <dbReference type="HAMAP-Rule" id="MF_02120"/>
    </source>
</evidence>
<protein>
    <recommendedName>
        <fullName evidence="5 6">Diaminopimelate decarboxylase</fullName>
        <shortName evidence="5">DAP decarboxylase</shortName>
        <shortName evidence="5">DAPDC</shortName>
        <ecNumber evidence="5 6">4.1.1.20</ecNumber>
    </recommendedName>
</protein>
<feature type="binding site" evidence="5">
    <location>
        <position position="342"/>
    </location>
    <ligand>
        <name>substrate</name>
    </ligand>
</feature>
<dbReference type="AlphaFoldDB" id="A0A402B1U9"/>
<evidence type="ECO:0000256" key="1">
    <source>
        <dbReference type="ARBA" id="ARBA00001933"/>
    </source>
</evidence>
<dbReference type="EC" id="4.1.1.20" evidence="5 6"/>
<dbReference type="RefSeq" id="WP_126625918.1">
    <property type="nucleotide sequence ID" value="NZ_BIFT01000001.1"/>
</dbReference>
<dbReference type="InterPro" id="IPR000183">
    <property type="entry name" value="Orn/DAP/Arg_de-COase"/>
</dbReference>
<feature type="binding site" evidence="5">
    <location>
        <position position="260"/>
    </location>
    <ligand>
        <name>pyridoxal 5'-phosphate</name>
        <dbReference type="ChEBI" id="CHEBI:597326"/>
    </ligand>
</feature>
<comment type="subunit">
    <text evidence="5">Homodimer.</text>
</comment>
<dbReference type="FunFam" id="3.20.20.10:FF:000003">
    <property type="entry name" value="Diaminopimelate decarboxylase"/>
    <property type="match status" value="1"/>
</dbReference>
<dbReference type="SUPFAM" id="SSF50621">
    <property type="entry name" value="Alanine racemase C-terminal domain-like"/>
    <property type="match status" value="1"/>
</dbReference>
<accession>A0A402B1U9</accession>
<feature type="binding site" evidence="5">
    <location>
        <position position="402"/>
    </location>
    <ligand>
        <name>pyridoxal 5'-phosphate</name>
        <dbReference type="ChEBI" id="CHEBI:597326"/>
    </ligand>
</feature>
<evidence type="ECO:0000256" key="7">
    <source>
        <dbReference type="PIRSR" id="PIRSR600183-50"/>
    </source>
</evidence>
<evidence type="ECO:0000313" key="10">
    <source>
        <dbReference type="EMBL" id="GCE25325.1"/>
    </source>
</evidence>
<dbReference type="Proteomes" id="UP000287171">
    <property type="component" value="Unassembled WGS sequence"/>
</dbReference>
<evidence type="ECO:0000256" key="6">
    <source>
        <dbReference type="NCBIfam" id="TIGR01048"/>
    </source>
</evidence>
<comment type="cofactor">
    <cofactor evidence="1 5 7 8">
        <name>pyridoxal 5'-phosphate</name>
        <dbReference type="ChEBI" id="CHEBI:597326"/>
    </cofactor>
</comment>
<keyword evidence="5 8" id="KW-0457">Lysine biosynthesis</keyword>
<dbReference type="Pfam" id="PF02784">
    <property type="entry name" value="Orn_Arg_deC_N"/>
    <property type="match status" value="1"/>
</dbReference>
<dbReference type="CDD" id="cd06828">
    <property type="entry name" value="PLPDE_III_DapDC"/>
    <property type="match status" value="1"/>
</dbReference>
<dbReference type="PANTHER" id="PTHR43727">
    <property type="entry name" value="DIAMINOPIMELATE DECARBOXYLASE"/>
    <property type="match status" value="1"/>
</dbReference>
<dbReference type="GO" id="GO:0008836">
    <property type="term" value="F:diaminopimelate decarboxylase activity"/>
    <property type="evidence" value="ECO:0007669"/>
    <property type="project" value="UniProtKB-UniRule"/>
</dbReference>
<feature type="binding site" evidence="5">
    <location>
        <position position="305"/>
    </location>
    <ligand>
        <name>substrate</name>
    </ligand>
</feature>
<dbReference type="InterPro" id="IPR002986">
    <property type="entry name" value="DAP_deCOOHase_LysA"/>
</dbReference>
<keyword evidence="11" id="KW-1185">Reference proteome</keyword>
<feature type="domain" description="Orn/DAP/Arg decarboxylase 2 N-terminal" evidence="9">
    <location>
        <begin position="52"/>
        <end position="309"/>
    </location>
</feature>
<feature type="modified residue" description="N6-(pyridoxal phosphate)lysine" evidence="5 7">
    <location>
        <position position="78"/>
    </location>
</feature>
<proteinExistence type="inferred from homology"/>
<dbReference type="PRINTS" id="PR01181">
    <property type="entry name" value="DAPDCRBXLASE"/>
</dbReference>
<dbReference type="UniPathway" id="UPA00034">
    <property type="reaction ID" value="UER00027"/>
</dbReference>
<feature type="binding site" evidence="5">
    <location>
        <position position="402"/>
    </location>
    <ligand>
        <name>substrate</name>
    </ligand>
</feature>
<comment type="similarity">
    <text evidence="5">Belongs to the Orn/Lys/Arg decarboxylase class-II family. LysA subfamily.</text>
</comment>